<evidence type="ECO:0008006" key="6">
    <source>
        <dbReference type="Google" id="ProtNLM"/>
    </source>
</evidence>
<dbReference type="AlphaFoldDB" id="A0A2T4J7U2"/>
<feature type="signal peptide" evidence="1">
    <location>
        <begin position="1"/>
        <end position="19"/>
    </location>
</feature>
<comment type="caution">
    <text evidence="4">The sequence shown here is derived from an EMBL/GenBank/DDBJ whole genome shotgun (WGS) entry which is preliminary data.</text>
</comment>
<protein>
    <recommendedName>
        <fullName evidence="6">DUF3857 domain-containing protein</fullName>
    </recommendedName>
</protein>
<dbReference type="Proteomes" id="UP000241362">
    <property type="component" value="Unassembled WGS sequence"/>
</dbReference>
<evidence type="ECO:0000259" key="2">
    <source>
        <dbReference type="Pfam" id="PF01841"/>
    </source>
</evidence>
<dbReference type="RefSeq" id="WP_107673710.1">
    <property type="nucleotide sequence ID" value="NZ_PZKE01000010.1"/>
</dbReference>
<sequence>MLHLLRFALFLCLAAPAWAQGFALGPEPDWVEDLPLPADDARLKAEAQDGVHYILSDYQVMFVGEERHSYARTVMQVTDRAGLEEAATISFDYDPAFDRMTLTRLKILRDGREIDLIDKVTPEVFRREQRLEEGILDGSLTAYLQVPDLRVGDIVDYASLREMKPMVGAGERAVFAVMEWNVPVVLTRTVVFWPKDWPMTLGALPDRVSHAEGPGPDGTVRQEWQRLGHVPPRAEEAVPPQDDPTAYLRLSADPDWGPLSAALTPRYGADYPLTPEWDAKVAAIAAANSGPETRAIAALRLVQDELRYVSLSIGAGGIVARKPAEVITSGFGDCKDKALLLVVMLRRLGVEAQVALTDIDNGAALPAEVPMLGAFDHAIVRIMVKGRAYWVDPTGSHQGGDFATMAPPEYAWALPLAGAGQRVLEPIPVTAETAWSTDVTESYHFTFAGVFLTVTSVYRGGAADSMRQRWATSPRGRIETDYLEFYQNRYPGLILRDPIAMTDDRPQNRLVMEESYWLPRLALRTDGLDQDFPFAAEDFASNLPDRQPGPRVLPMQSGGPAVFHHVVRITGAGFDFNPPPEVHLENPAFRFDFAGQATDTGAMRLEWTHRRSGAVVPPDAVAGVLRDAETVHDTTWFTWNMTAD</sequence>
<evidence type="ECO:0000259" key="3">
    <source>
        <dbReference type="Pfam" id="PF12969"/>
    </source>
</evidence>
<dbReference type="SUPFAM" id="SSF54001">
    <property type="entry name" value="Cysteine proteinases"/>
    <property type="match status" value="1"/>
</dbReference>
<dbReference type="InterPro" id="IPR024618">
    <property type="entry name" value="DUF3857"/>
</dbReference>
<dbReference type="Pfam" id="PF01841">
    <property type="entry name" value="Transglut_core"/>
    <property type="match status" value="1"/>
</dbReference>
<dbReference type="InterPro" id="IPR002931">
    <property type="entry name" value="Transglutaminase-like"/>
</dbReference>
<name>A0A2T4J7U2_FUSBL</name>
<feature type="domain" description="Transglutaminase-like" evidence="2">
    <location>
        <begin position="286"/>
        <end position="387"/>
    </location>
</feature>
<dbReference type="Gene3D" id="3.10.620.30">
    <property type="match status" value="1"/>
</dbReference>
<feature type="domain" description="DUF3857" evidence="3">
    <location>
        <begin position="69"/>
        <end position="225"/>
    </location>
</feature>
<feature type="chain" id="PRO_5015743884" description="DUF3857 domain-containing protein" evidence="1">
    <location>
        <begin position="20"/>
        <end position="644"/>
    </location>
</feature>
<proteinExistence type="predicted"/>
<evidence type="ECO:0000313" key="4">
    <source>
        <dbReference type="EMBL" id="PTE13966.1"/>
    </source>
</evidence>
<accession>A0A2T4J7U2</accession>
<evidence type="ECO:0000313" key="5">
    <source>
        <dbReference type="Proteomes" id="UP000241362"/>
    </source>
</evidence>
<gene>
    <name evidence="4" type="ORF">C5F44_11650</name>
</gene>
<organism evidence="4 5">
    <name type="scientific">Fuscovulum blasticum DSM 2131</name>
    <dbReference type="NCBI Taxonomy" id="1188250"/>
    <lineage>
        <taxon>Bacteria</taxon>
        <taxon>Pseudomonadati</taxon>
        <taxon>Pseudomonadota</taxon>
        <taxon>Alphaproteobacteria</taxon>
        <taxon>Rhodobacterales</taxon>
        <taxon>Paracoccaceae</taxon>
        <taxon>Pseudogemmobacter</taxon>
    </lineage>
</organism>
<dbReference type="Pfam" id="PF12969">
    <property type="entry name" value="DUF3857"/>
    <property type="match status" value="1"/>
</dbReference>
<dbReference type="Gene3D" id="2.60.40.3140">
    <property type="match status" value="1"/>
</dbReference>
<keyword evidence="1" id="KW-0732">Signal</keyword>
<reference evidence="4 5" key="1">
    <citation type="submission" date="2018-03" db="EMBL/GenBank/DDBJ databases">
        <title>Rhodobacter blasticus.</title>
        <authorList>
            <person name="Meyer T.E."/>
            <person name="Miller S."/>
            <person name="Lodha T."/>
            <person name="Gandham S."/>
            <person name="Chintalapati S."/>
            <person name="Chintalapati V.R."/>
        </authorList>
    </citation>
    <scope>NUCLEOTIDE SEQUENCE [LARGE SCALE GENOMIC DNA]</scope>
    <source>
        <strain evidence="4 5">DSM 2131</strain>
    </source>
</reference>
<evidence type="ECO:0000256" key="1">
    <source>
        <dbReference type="SAM" id="SignalP"/>
    </source>
</evidence>
<keyword evidence="5" id="KW-1185">Reference proteome</keyword>
<dbReference type="EMBL" id="PZKE01000010">
    <property type="protein sequence ID" value="PTE13966.1"/>
    <property type="molecule type" value="Genomic_DNA"/>
</dbReference>
<dbReference type="InterPro" id="IPR038765">
    <property type="entry name" value="Papain-like_cys_pep_sf"/>
</dbReference>